<evidence type="ECO:0000256" key="2">
    <source>
        <dbReference type="SAM" id="Phobius"/>
    </source>
</evidence>
<dbReference type="InterPro" id="IPR027417">
    <property type="entry name" value="P-loop_NTPase"/>
</dbReference>
<gene>
    <name evidence="3" type="ORF">FA727_00920</name>
</gene>
<feature type="coiled-coil region" evidence="1">
    <location>
        <begin position="30"/>
        <end position="96"/>
    </location>
</feature>
<feature type="transmembrane region" description="Helical" evidence="2">
    <location>
        <begin position="12"/>
        <end position="30"/>
    </location>
</feature>
<dbReference type="EMBL" id="SWBM01000001">
    <property type="protein sequence ID" value="TKC18152.1"/>
    <property type="molecule type" value="Genomic_DNA"/>
</dbReference>
<proteinExistence type="predicted"/>
<feature type="coiled-coil region" evidence="1">
    <location>
        <begin position="143"/>
        <end position="237"/>
    </location>
</feature>
<dbReference type="PANTHER" id="PTHR41259">
    <property type="entry name" value="DOUBLE-STRAND BREAK REPAIR RAD50 ATPASE, PUTATIVE-RELATED"/>
    <property type="match status" value="1"/>
</dbReference>
<dbReference type="Gene3D" id="3.40.50.300">
    <property type="entry name" value="P-loop containing nucleotide triphosphate hydrolases"/>
    <property type="match status" value="1"/>
</dbReference>
<keyword evidence="2" id="KW-0472">Membrane</keyword>
<dbReference type="RefSeq" id="WP_136828868.1">
    <property type="nucleotide sequence ID" value="NZ_SWBM01000001.1"/>
</dbReference>
<accession>A0A4U1D6F9</accession>
<evidence type="ECO:0000313" key="4">
    <source>
        <dbReference type="Proteomes" id="UP000307756"/>
    </source>
</evidence>
<keyword evidence="1" id="KW-0175">Coiled coil</keyword>
<evidence type="ECO:0000256" key="1">
    <source>
        <dbReference type="SAM" id="Coils"/>
    </source>
</evidence>
<protein>
    <recommendedName>
        <fullName evidence="5">DNA double-strand break repair Rad50 ATPase</fullName>
    </recommendedName>
</protein>
<comment type="caution">
    <text evidence="3">The sequence shown here is derived from an EMBL/GenBank/DDBJ whole genome shotgun (WGS) entry which is preliminary data.</text>
</comment>
<dbReference type="PANTHER" id="PTHR41259:SF1">
    <property type="entry name" value="DOUBLE-STRAND BREAK REPAIR RAD50 ATPASE, PUTATIVE-RELATED"/>
    <property type="match status" value="1"/>
</dbReference>
<sequence length="512" mass="59561">MLSVWGLFQSQWLITVVGGIGFAFMLFLLYQRKSNRNQDVEREIQELKSKEADLQHQLKNFSFAELNLIEEQLRRDAALQDQLAVLQIKLEQQNSQYDRVIQSFEGWEQDAISHRELLSQLGKQLLIPEEIAQSKINEAFLLIVKLKDALKEYQSIEAQLQKKQETKESIENEISGLYELFFQGETIPVREQGFLLRDSLKKELAKQQKYEAKVEKHRDLAEQLDIVEKEYAHLHKEQETLFQAAGVDTEEEYRLVGKEAEKQALISSKIEDLSRQIELSSLDELTMQELSSSEPQAESLDVKARLAQYLDESQKSHQALADVKHQIGLLEEGGVYGDLLHKYKQLQSELDLEAREWAKLSMAKEMLSRTVDRFKEERLPRMLQKAEEYLAILTEGNYLRILPKKESNGFLIERKDHILFEANELSQATTEQVYVSIRLALATTIYKKYAFPIVIDDSFVNFDHKRTSKVIELLKTLKDNQILFFTCHQHLLKYFHETEVMEVGEGITTNMI</sequence>
<evidence type="ECO:0000313" key="3">
    <source>
        <dbReference type="EMBL" id="TKC18152.1"/>
    </source>
</evidence>
<keyword evidence="2" id="KW-0812">Transmembrane</keyword>
<dbReference type="Proteomes" id="UP000307756">
    <property type="component" value="Unassembled WGS sequence"/>
</dbReference>
<dbReference type="AlphaFoldDB" id="A0A4U1D6F9"/>
<name>A0A4U1D6F9_9BACI</name>
<dbReference type="OrthoDB" id="9764467at2"/>
<reference evidence="3 4" key="1">
    <citation type="journal article" date="2011" name="J. Microbiol.">
        <title>Bacillus kyonggiensis sp. nov., isolated from soil of a lettuce field.</title>
        <authorList>
            <person name="Dong K."/>
            <person name="Lee S."/>
        </authorList>
    </citation>
    <scope>NUCLEOTIDE SEQUENCE [LARGE SCALE GENOMIC DNA]</scope>
    <source>
        <strain evidence="3 4">NB22</strain>
    </source>
</reference>
<evidence type="ECO:0008006" key="5">
    <source>
        <dbReference type="Google" id="ProtNLM"/>
    </source>
</evidence>
<organism evidence="3 4">
    <name type="scientific">Robertmurraya kyonggiensis</name>
    <dbReference type="NCBI Taxonomy" id="1037680"/>
    <lineage>
        <taxon>Bacteria</taxon>
        <taxon>Bacillati</taxon>
        <taxon>Bacillota</taxon>
        <taxon>Bacilli</taxon>
        <taxon>Bacillales</taxon>
        <taxon>Bacillaceae</taxon>
        <taxon>Robertmurraya</taxon>
    </lineage>
</organism>
<keyword evidence="2" id="KW-1133">Transmembrane helix</keyword>
<keyword evidence="4" id="KW-1185">Reference proteome</keyword>